<evidence type="ECO:0000256" key="1">
    <source>
        <dbReference type="SAM" id="MobiDB-lite"/>
    </source>
</evidence>
<dbReference type="Proteomes" id="UP001165079">
    <property type="component" value="Unassembled WGS sequence"/>
</dbReference>
<evidence type="ECO:0000313" key="2">
    <source>
        <dbReference type="EMBL" id="GLZ76047.1"/>
    </source>
</evidence>
<dbReference type="EMBL" id="BSTX01000001">
    <property type="protein sequence ID" value="GLZ76047.1"/>
    <property type="molecule type" value="Genomic_DNA"/>
</dbReference>
<accession>A0A9W6SHH1</accession>
<protein>
    <submittedName>
        <fullName evidence="2">Uncharacterized protein</fullName>
    </submittedName>
</protein>
<dbReference type="AlphaFoldDB" id="A0A9W6SHH1"/>
<feature type="region of interest" description="Disordered" evidence="1">
    <location>
        <begin position="1"/>
        <end position="95"/>
    </location>
</feature>
<evidence type="ECO:0000313" key="3">
    <source>
        <dbReference type="Proteomes" id="UP001165079"/>
    </source>
</evidence>
<sequence>MFRPATAGTRGSSTTWVATVKGEPQDKPTRCPHQPSAEPRAHHQPPPADQHLRHIQPGPSGIKPSPQKPRANKPWPGEPPCHGTECADEQSTVSR</sequence>
<proteinExistence type="predicted"/>
<comment type="caution">
    <text evidence="2">The sequence shown here is derived from an EMBL/GenBank/DDBJ whole genome shotgun (WGS) entry which is preliminary data.</text>
</comment>
<gene>
    <name evidence="2" type="ORF">Afil01_08540</name>
</gene>
<keyword evidence="3" id="KW-1185">Reference proteome</keyword>
<reference evidence="2" key="1">
    <citation type="submission" date="2023-03" db="EMBL/GenBank/DDBJ databases">
        <title>Actinorhabdospora filicis NBRC 111898.</title>
        <authorList>
            <person name="Ichikawa N."/>
            <person name="Sato H."/>
            <person name="Tonouchi N."/>
        </authorList>
    </citation>
    <scope>NUCLEOTIDE SEQUENCE</scope>
    <source>
        <strain evidence="2">NBRC 111898</strain>
    </source>
</reference>
<name>A0A9W6SHH1_9ACTN</name>
<organism evidence="2 3">
    <name type="scientific">Actinorhabdospora filicis</name>
    <dbReference type="NCBI Taxonomy" id="1785913"/>
    <lineage>
        <taxon>Bacteria</taxon>
        <taxon>Bacillati</taxon>
        <taxon>Actinomycetota</taxon>
        <taxon>Actinomycetes</taxon>
        <taxon>Micromonosporales</taxon>
        <taxon>Micromonosporaceae</taxon>
        <taxon>Actinorhabdospora</taxon>
    </lineage>
</organism>